<accession>A0ABV8T5N5</accession>
<organism evidence="4 5">
    <name type="scientific">Steroidobacter flavus</name>
    <dbReference type="NCBI Taxonomy" id="1842136"/>
    <lineage>
        <taxon>Bacteria</taxon>
        <taxon>Pseudomonadati</taxon>
        <taxon>Pseudomonadota</taxon>
        <taxon>Gammaproteobacteria</taxon>
        <taxon>Steroidobacterales</taxon>
        <taxon>Steroidobacteraceae</taxon>
        <taxon>Steroidobacter</taxon>
    </lineage>
</organism>
<keyword evidence="2 3" id="KW-0143">Chaperone</keyword>
<comment type="similarity">
    <text evidence="3">Belongs to the UreF family.</text>
</comment>
<protein>
    <recommendedName>
        <fullName evidence="3">Urease accessory protein UreF</fullName>
    </recommendedName>
</protein>
<proteinExistence type="inferred from homology"/>
<comment type="caution">
    <text evidence="4">The sequence shown here is derived from an EMBL/GenBank/DDBJ whole genome shotgun (WGS) entry which is preliminary data.</text>
</comment>
<evidence type="ECO:0000256" key="2">
    <source>
        <dbReference type="ARBA" id="ARBA00023186"/>
    </source>
</evidence>
<dbReference type="HAMAP" id="MF_01385">
    <property type="entry name" value="UreF"/>
    <property type="match status" value="1"/>
</dbReference>
<evidence type="ECO:0000256" key="3">
    <source>
        <dbReference type="HAMAP-Rule" id="MF_01385"/>
    </source>
</evidence>
<dbReference type="RefSeq" id="WP_380605292.1">
    <property type="nucleotide sequence ID" value="NZ_JBHSDU010000015.1"/>
</dbReference>
<comment type="function">
    <text evidence="3">Required for maturation of urease via the functional incorporation of the urease nickel metallocenter.</text>
</comment>
<dbReference type="Gene3D" id="1.10.4190.10">
    <property type="entry name" value="Urease accessory protein UreF"/>
    <property type="match status" value="1"/>
</dbReference>
<evidence type="ECO:0000313" key="5">
    <source>
        <dbReference type="Proteomes" id="UP001595904"/>
    </source>
</evidence>
<dbReference type="InterPro" id="IPR038277">
    <property type="entry name" value="UreF_sf"/>
</dbReference>
<keyword evidence="3" id="KW-0963">Cytoplasm</keyword>
<dbReference type="Proteomes" id="UP001595904">
    <property type="component" value="Unassembled WGS sequence"/>
</dbReference>
<reference evidence="5" key="1">
    <citation type="journal article" date="2019" name="Int. J. Syst. Evol. Microbiol.">
        <title>The Global Catalogue of Microorganisms (GCM) 10K type strain sequencing project: providing services to taxonomists for standard genome sequencing and annotation.</title>
        <authorList>
            <consortium name="The Broad Institute Genomics Platform"/>
            <consortium name="The Broad Institute Genome Sequencing Center for Infectious Disease"/>
            <person name="Wu L."/>
            <person name="Ma J."/>
        </authorList>
    </citation>
    <scope>NUCLEOTIDE SEQUENCE [LARGE SCALE GENOMIC DNA]</scope>
    <source>
        <strain evidence="5">CGMCC 1.10759</strain>
    </source>
</reference>
<comment type="subcellular location">
    <subcellularLocation>
        <location evidence="3">Cytoplasm</location>
    </subcellularLocation>
</comment>
<comment type="subunit">
    <text evidence="3">UreD, UreF and UreG form a complex that acts as a GTP-hydrolysis-dependent molecular chaperone, activating the urease apoprotein by helping to assemble the nickel containing metallocenter of UreC. The UreE protein probably delivers the nickel.</text>
</comment>
<evidence type="ECO:0000256" key="1">
    <source>
        <dbReference type="ARBA" id="ARBA00022988"/>
    </source>
</evidence>
<dbReference type="EMBL" id="JBHSDU010000015">
    <property type="protein sequence ID" value="MFC4314258.1"/>
    <property type="molecule type" value="Genomic_DNA"/>
</dbReference>
<keyword evidence="5" id="KW-1185">Reference proteome</keyword>
<dbReference type="Pfam" id="PF01730">
    <property type="entry name" value="UreF"/>
    <property type="match status" value="1"/>
</dbReference>
<gene>
    <name evidence="3" type="primary">ureF</name>
    <name evidence="4" type="ORF">ACFPN2_34660</name>
</gene>
<dbReference type="PANTHER" id="PTHR33620:SF1">
    <property type="entry name" value="UREASE ACCESSORY PROTEIN F"/>
    <property type="match status" value="1"/>
</dbReference>
<keyword evidence="1 3" id="KW-0996">Nickel insertion</keyword>
<dbReference type="InterPro" id="IPR002639">
    <property type="entry name" value="UreF"/>
</dbReference>
<sequence>MLTARTNLLRILHLASPALPIGAFHFSQGLEYAVDAGWVQDEAGSLTWIAGVARHGIGTLDLPILLRLHRAASAGDDDSLQRWDRFLLAARETEELRAEDRHMGSALARILRELGVMDSSLNEPPGYARMFAVACAGWNITESEAMQAYSWAWAENQVLAAVKLVPLGQSAGQRLLHALVPVLENIGTQALAIEDEDIGACVITQGLASARHEYQYTRLFKS</sequence>
<dbReference type="PANTHER" id="PTHR33620">
    <property type="entry name" value="UREASE ACCESSORY PROTEIN F"/>
    <property type="match status" value="1"/>
</dbReference>
<evidence type="ECO:0000313" key="4">
    <source>
        <dbReference type="EMBL" id="MFC4314258.1"/>
    </source>
</evidence>
<dbReference type="PIRSF" id="PIRSF009467">
    <property type="entry name" value="Ureas_acces_UreF"/>
    <property type="match status" value="1"/>
</dbReference>
<name>A0ABV8T5N5_9GAMM</name>